<reference evidence="1" key="1">
    <citation type="journal article" date="2020" name="Cell">
        <title>Large-Scale Comparative Analyses of Tick Genomes Elucidate Their Genetic Diversity and Vector Capacities.</title>
        <authorList>
            <consortium name="Tick Genome and Microbiome Consortium (TIGMIC)"/>
            <person name="Jia N."/>
            <person name="Wang J."/>
            <person name="Shi W."/>
            <person name="Du L."/>
            <person name="Sun Y."/>
            <person name="Zhan W."/>
            <person name="Jiang J.F."/>
            <person name="Wang Q."/>
            <person name="Zhang B."/>
            <person name="Ji P."/>
            <person name="Bell-Sakyi L."/>
            <person name="Cui X.M."/>
            <person name="Yuan T.T."/>
            <person name="Jiang B.G."/>
            <person name="Yang W.F."/>
            <person name="Lam T.T."/>
            <person name="Chang Q.C."/>
            <person name="Ding S.J."/>
            <person name="Wang X.J."/>
            <person name="Zhu J.G."/>
            <person name="Ruan X.D."/>
            <person name="Zhao L."/>
            <person name="Wei J.T."/>
            <person name="Ye R.Z."/>
            <person name="Que T.C."/>
            <person name="Du C.H."/>
            <person name="Zhou Y.H."/>
            <person name="Cheng J.X."/>
            <person name="Dai P.F."/>
            <person name="Guo W.B."/>
            <person name="Han X.H."/>
            <person name="Huang E.J."/>
            <person name="Li L.F."/>
            <person name="Wei W."/>
            <person name="Gao Y.C."/>
            <person name="Liu J.Z."/>
            <person name="Shao H.Z."/>
            <person name="Wang X."/>
            <person name="Wang C.C."/>
            <person name="Yang T.C."/>
            <person name="Huo Q.B."/>
            <person name="Li W."/>
            <person name="Chen H.Y."/>
            <person name="Chen S.E."/>
            <person name="Zhou L.G."/>
            <person name="Ni X.B."/>
            <person name="Tian J.H."/>
            <person name="Sheng Y."/>
            <person name="Liu T."/>
            <person name="Pan Y.S."/>
            <person name="Xia L.Y."/>
            <person name="Li J."/>
            <person name="Zhao F."/>
            <person name="Cao W.C."/>
        </authorList>
    </citation>
    <scope>NUCLEOTIDE SEQUENCE</scope>
    <source>
        <strain evidence="1">Rmic-2018</strain>
    </source>
</reference>
<sequence length="217" mass="24353">MDASAHSSFTPWICCDTVYKDMQCNATGYYDYDDYDDTVHTTHERRRPLRRTHALELLGFVFVRHLAALVCSLACRMTSRWMISRGGGSGCRIWKMDLEFYADFSAVGHYSAQTCLKNMSARKNKVPKPVPALSVSRFTVRAVCREPFSNSVEEIPERRLKQKKVYACPGSSDETVPSVLLLRALSETSGAVAGSIQGHRVSDSCRRGERTDGLERA</sequence>
<gene>
    <name evidence="1" type="ORF">HPB51_014696</name>
</gene>
<dbReference type="EMBL" id="JABSTU010000008">
    <property type="protein sequence ID" value="KAH8023447.1"/>
    <property type="molecule type" value="Genomic_DNA"/>
</dbReference>
<proteinExistence type="predicted"/>
<accession>A0A9J6DMT3</accession>
<evidence type="ECO:0000313" key="1">
    <source>
        <dbReference type="EMBL" id="KAH8023447.1"/>
    </source>
</evidence>
<name>A0A9J6DMT3_RHIMP</name>
<reference evidence="1" key="2">
    <citation type="submission" date="2021-09" db="EMBL/GenBank/DDBJ databases">
        <authorList>
            <person name="Jia N."/>
            <person name="Wang J."/>
            <person name="Shi W."/>
            <person name="Du L."/>
            <person name="Sun Y."/>
            <person name="Zhan W."/>
            <person name="Jiang J."/>
            <person name="Wang Q."/>
            <person name="Zhang B."/>
            <person name="Ji P."/>
            <person name="Sakyi L.B."/>
            <person name="Cui X."/>
            <person name="Yuan T."/>
            <person name="Jiang B."/>
            <person name="Yang W."/>
            <person name="Lam T.T.-Y."/>
            <person name="Chang Q."/>
            <person name="Ding S."/>
            <person name="Wang X."/>
            <person name="Zhu J."/>
            <person name="Ruan X."/>
            <person name="Zhao L."/>
            <person name="Wei J."/>
            <person name="Que T."/>
            <person name="Du C."/>
            <person name="Cheng J."/>
            <person name="Dai P."/>
            <person name="Han X."/>
            <person name="Huang E."/>
            <person name="Gao Y."/>
            <person name="Liu J."/>
            <person name="Shao H."/>
            <person name="Ye R."/>
            <person name="Li L."/>
            <person name="Wei W."/>
            <person name="Wang X."/>
            <person name="Wang C."/>
            <person name="Huo Q."/>
            <person name="Li W."/>
            <person name="Guo W."/>
            <person name="Chen H."/>
            <person name="Chen S."/>
            <person name="Zhou L."/>
            <person name="Zhou L."/>
            <person name="Ni X."/>
            <person name="Tian J."/>
            <person name="Zhou Y."/>
            <person name="Sheng Y."/>
            <person name="Liu T."/>
            <person name="Pan Y."/>
            <person name="Xia L."/>
            <person name="Li J."/>
            <person name="Zhao F."/>
            <person name="Cao W."/>
        </authorList>
    </citation>
    <scope>NUCLEOTIDE SEQUENCE</scope>
    <source>
        <strain evidence="1">Rmic-2018</strain>
        <tissue evidence="1">Larvae</tissue>
    </source>
</reference>
<evidence type="ECO:0000313" key="2">
    <source>
        <dbReference type="Proteomes" id="UP000821866"/>
    </source>
</evidence>
<organism evidence="1 2">
    <name type="scientific">Rhipicephalus microplus</name>
    <name type="common">Cattle tick</name>
    <name type="synonym">Boophilus microplus</name>
    <dbReference type="NCBI Taxonomy" id="6941"/>
    <lineage>
        <taxon>Eukaryota</taxon>
        <taxon>Metazoa</taxon>
        <taxon>Ecdysozoa</taxon>
        <taxon>Arthropoda</taxon>
        <taxon>Chelicerata</taxon>
        <taxon>Arachnida</taxon>
        <taxon>Acari</taxon>
        <taxon>Parasitiformes</taxon>
        <taxon>Ixodida</taxon>
        <taxon>Ixodoidea</taxon>
        <taxon>Ixodidae</taxon>
        <taxon>Rhipicephalinae</taxon>
        <taxon>Rhipicephalus</taxon>
        <taxon>Boophilus</taxon>
    </lineage>
</organism>
<dbReference type="Proteomes" id="UP000821866">
    <property type="component" value="Chromosome 6"/>
</dbReference>
<protein>
    <submittedName>
        <fullName evidence="1">Uncharacterized protein</fullName>
    </submittedName>
</protein>
<dbReference type="AlphaFoldDB" id="A0A9J6DMT3"/>
<keyword evidence="2" id="KW-1185">Reference proteome</keyword>
<comment type="caution">
    <text evidence="1">The sequence shown here is derived from an EMBL/GenBank/DDBJ whole genome shotgun (WGS) entry which is preliminary data.</text>
</comment>